<keyword evidence="8" id="KW-0963">Cytoplasm</keyword>
<keyword evidence="4 8" id="KW-0547">Nucleotide-binding</keyword>
<dbReference type="InterPro" id="IPR006073">
    <property type="entry name" value="GTP-bd"/>
</dbReference>
<evidence type="ECO:0000313" key="14">
    <source>
        <dbReference type="Proteomes" id="UP000050482"/>
    </source>
</evidence>
<dbReference type="InterPro" id="IPR030388">
    <property type="entry name" value="G_ERA_dom"/>
</dbReference>
<dbReference type="GO" id="GO:0005525">
    <property type="term" value="F:GTP binding"/>
    <property type="evidence" value="ECO:0007669"/>
    <property type="project" value="UniProtKB-UniRule"/>
</dbReference>
<dbReference type="CDD" id="cd22534">
    <property type="entry name" value="KH-II_Era"/>
    <property type="match status" value="1"/>
</dbReference>
<organism evidence="13 14">
    <name type="scientific">Alicyclobacillus ferrooxydans</name>
    <dbReference type="NCBI Taxonomy" id="471514"/>
    <lineage>
        <taxon>Bacteria</taxon>
        <taxon>Bacillati</taxon>
        <taxon>Bacillota</taxon>
        <taxon>Bacilli</taxon>
        <taxon>Bacillales</taxon>
        <taxon>Alicyclobacillaceae</taxon>
        <taxon>Alicyclobacillus</taxon>
    </lineage>
</organism>
<dbReference type="PROSITE" id="PS51713">
    <property type="entry name" value="G_ERA"/>
    <property type="match status" value="1"/>
</dbReference>
<evidence type="ECO:0000256" key="3">
    <source>
        <dbReference type="ARBA" id="ARBA00022517"/>
    </source>
</evidence>
<comment type="similarity">
    <text evidence="1 8 9 10">Belongs to the TRAFAC class TrmE-Era-EngA-EngB-Septin-like GTPase superfamily. Era GTPase family.</text>
</comment>
<dbReference type="NCBIfam" id="TIGR00436">
    <property type="entry name" value="era"/>
    <property type="match status" value="1"/>
</dbReference>
<dbReference type="GO" id="GO:0005886">
    <property type="term" value="C:plasma membrane"/>
    <property type="evidence" value="ECO:0007669"/>
    <property type="project" value="UniProtKB-SubCell"/>
</dbReference>
<keyword evidence="5 8" id="KW-0694">RNA-binding</keyword>
<dbReference type="InterPro" id="IPR005225">
    <property type="entry name" value="Small_GTP-bd"/>
</dbReference>
<sequence>MTKTENETTFRSGFVALVGRPNVGKSTLMNALVGQKIAIMSHRPQTTRNQIRGVLTTDDAQVVFIDTPGIHKPKHRLGEFMVETAESTLKEVDVVCWVCDVTEPNHSGDAYIIERLKAVETPVVCILNKVDAVEKPGVLVMMDALLKQYPFAEMIPVSAKDGTQLDVLKKALVKYLPEGPQYYPRDMVTDHPEQFIISEVIREKVLRLTQEEVPHSVMVDIEQLERRDTSGVVYAHAIIYTERDSQKGILIGKRGAMLKKVGQMARQELEALLGNKVYLELWVKVKKDWRNDPSLLHRFGFHEER</sequence>
<dbReference type="NCBIfam" id="TIGR00231">
    <property type="entry name" value="small_GTP"/>
    <property type="match status" value="1"/>
</dbReference>
<gene>
    <name evidence="8 13" type="primary">era</name>
    <name evidence="13" type="ORF">AN477_23285</name>
</gene>
<evidence type="ECO:0000256" key="7">
    <source>
        <dbReference type="ARBA" id="ARBA00023136"/>
    </source>
</evidence>
<evidence type="ECO:0000256" key="6">
    <source>
        <dbReference type="ARBA" id="ARBA00023134"/>
    </source>
</evidence>
<feature type="domain" description="Era-type G" evidence="12">
    <location>
        <begin position="11"/>
        <end position="178"/>
    </location>
</feature>
<evidence type="ECO:0000313" key="13">
    <source>
        <dbReference type="EMBL" id="KPV38957.1"/>
    </source>
</evidence>
<keyword evidence="7 8" id="KW-0472">Membrane</keyword>
<feature type="domain" description="KH type-2" evidence="11">
    <location>
        <begin position="201"/>
        <end position="287"/>
    </location>
</feature>
<dbReference type="InterPro" id="IPR004044">
    <property type="entry name" value="KH_dom_type_2"/>
</dbReference>
<feature type="region of interest" description="G5" evidence="9">
    <location>
        <begin position="157"/>
        <end position="159"/>
    </location>
</feature>
<comment type="caution">
    <text evidence="13">The sequence shown here is derived from an EMBL/GenBank/DDBJ whole genome shotgun (WGS) entry which is preliminary data.</text>
</comment>
<dbReference type="FunFam" id="3.30.300.20:FF:000003">
    <property type="entry name" value="GTPase Era"/>
    <property type="match status" value="1"/>
</dbReference>
<dbReference type="Gene3D" id="3.30.300.20">
    <property type="match status" value="1"/>
</dbReference>
<comment type="subcellular location">
    <subcellularLocation>
        <location evidence="8">Cytoplasm</location>
    </subcellularLocation>
    <subcellularLocation>
        <location evidence="8">Cell membrane</location>
        <topology evidence="8">Peripheral membrane protein</topology>
    </subcellularLocation>
</comment>
<dbReference type="STRING" id="471514.AN477_23285"/>
<dbReference type="PROSITE" id="PS50823">
    <property type="entry name" value="KH_TYPE_2"/>
    <property type="match status" value="1"/>
</dbReference>
<proteinExistence type="inferred from homology"/>
<dbReference type="EMBL" id="LJCO01000108">
    <property type="protein sequence ID" value="KPV38957.1"/>
    <property type="molecule type" value="Genomic_DNA"/>
</dbReference>
<dbReference type="InterPro" id="IPR009019">
    <property type="entry name" value="KH_sf_prok-type"/>
</dbReference>
<keyword evidence="6 8" id="KW-0342">GTP-binding</keyword>
<protein>
    <recommendedName>
        <fullName evidence="2 8">GTPase Era</fullName>
    </recommendedName>
</protein>
<keyword evidence="14" id="KW-1185">Reference proteome</keyword>
<evidence type="ECO:0000256" key="1">
    <source>
        <dbReference type="ARBA" id="ARBA00007921"/>
    </source>
</evidence>
<dbReference type="HAMAP" id="MF_00367">
    <property type="entry name" value="GTPase_Era"/>
    <property type="match status" value="1"/>
</dbReference>
<dbReference type="Pfam" id="PF01926">
    <property type="entry name" value="MMR_HSR1"/>
    <property type="match status" value="1"/>
</dbReference>
<feature type="region of interest" description="G2" evidence="9">
    <location>
        <begin position="45"/>
        <end position="49"/>
    </location>
</feature>
<feature type="region of interest" description="G4" evidence="9">
    <location>
        <begin position="128"/>
        <end position="131"/>
    </location>
</feature>
<dbReference type="Gene3D" id="3.40.50.300">
    <property type="entry name" value="P-loop containing nucleotide triphosphate hydrolases"/>
    <property type="match status" value="1"/>
</dbReference>
<reference evidence="13 14" key="1">
    <citation type="submission" date="2015-09" db="EMBL/GenBank/DDBJ databases">
        <title>Draft genome sequence of Alicyclobacillus ferrooxydans DSM 22381.</title>
        <authorList>
            <person name="Hemp J."/>
        </authorList>
    </citation>
    <scope>NUCLEOTIDE SEQUENCE [LARGE SCALE GENOMIC DNA]</scope>
    <source>
        <strain evidence="13 14">TC-34</strain>
    </source>
</reference>
<evidence type="ECO:0000256" key="10">
    <source>
        <dbReference type="RuleBase" id="RU003761"/>
    </source>
</evidence>
<dbReference type="InterPro" id="IPR005662">
    <property type="entry name" value="GTPase_Era-like"/>
</dbReference>
<dbReference type="Pfam" id="PF07650">
    <property type="entry name" value="KH_2"/>
    <property type="match status" value="1"/>
</dbReference>
<name>A0A0N8PMK2_9BACL</name>
<feature type="region of interest" description="G1" evidence="9">
    <location>
        <begin position="19"/>
        <end position="26"/>
    </location>
</feature>
<dbReference type="OrthoDB" id="9805918at2"/>
<dbReference type="GO" id="GO:0043024">
    <property type="term" value="F:ribosomal small subunit binding"/>
    <property type="evidence" value="ECO:0007669"/>
    <property type="project" value="TreeGrafter"/>
</dbReference>
<evidence type="ECO:0000256" key="5">
    <source>
        <dbReference type="ARBA" id="ARBA00022884"/>
    </source>
</evidence>
<dbReference type="GO" id="GO:0003924">
    <property type="term" value="F:GTPase activity"/>
    <property type="evidence" value="ECO:0007669"/>
    <property type="project" value="UniProtKB-UniRule"/>
</dbReference>
<evidence type="ECO:0000259" key="11">
    <source>
        <dbReference type="PROSITE" id="PS50823"/>
    </source>
</evidence>
<feature type="binding site" evidence="8">
    <location>
        <begin position="19"/>
        <end position="26"/>
    </location>
    <ligand>
        <name>GTP</name>
        <dbReference type="ChEBI" id="CHEBI:37565"/>
    </ligand>
</feature>
<feature type="region of interest" description="G3" evidence="9">
    <location>
        <begin position="66"/>
        <end position="69"/>
    </location>
</feature>
<evidence type="ECO:0000256" key="8">
    <source>
        <dbReference type="HAMAP-Rule" id="MF_00367"/>
    </source>
</evidence>
<keyword evidence="3 8" id="KW-0690">Ribosome biogenesis</keyword>
<dbReference type="PANTHER" id="PTHR42698:SF1">
    <property type="entry name" value="GTPASE ERA, MITOCHONDRIAL"/>
    <property type="match status" value="1"/>
</dbReference>
<dbReference type="Proteomes" id="UP000050482">
    <property type="component" value="Unassembled WGS sequence"/>
</dbReference>
<comment type="subunit">
    <text evidence="8">Monomer.</text>
</comment>
<dbReference type="SUPFAM" id="SSF54814">
    <property type="entry name" value="Prokaryotic type KH domain (KH-domain type II)"/>
    <property type="match status" value="1"/>
</dbReference>
<dbReference type="PANTHER" id="PTHR42698">
    <property type="entry name" value="GTPASE ERA"/>
    <property type="match status" value="1"/>
</dbReference>
<evidence type="ECO:0000259" key="12">
    <source>
        <dbReference type="PROSITE" id="PS51713"/>
    </source>
</evidence>
<keyword evidence="8" id="KW-0699">rRNA-binding</keyword>
<dbReference type="SUPFAM" id="SSF52540">
    <property type="entry name" value="P-loop containing nucleoside triphosphate hydrolases"/>
    <property type="match status" value="1"/>
</dbReference>
<comment type="function">
    <text evidence="8">An essential GTPase that binds both GDP and GTP, with rapid nucleotide exchange. Plays a role in 16S rRNA processing and 30S ribosomal subunit biogenesis and possibly also in cell cycle regulation and energy metabolism.</text>
</comment>
<keyword evidence="8" id="KW-1003">Cell membrane</keyword>
<dbReference type="GO" id="GO:0005829">
    <property type="term" value="C:cytosol"/>
    <property type="evidence" value="ECO:0007669"/>
    <property type="project" value="TreeGrafter"/>
</dbReference>
<dbReference type="FunFam" id="3.40.50.300:FF:000094">
    <property type="entry name" value="GTPase Era"/>
    <property type="match status" value="1"/>
</dbReference>
<dbReference type="NCBIfam" id="NF000908">
    <property type="entry name" value="PRK00089.1"/>
    <property type="match status" value="1"/>
</dbReference>
<feature type="binding site" evidence="8">
    <location>
        <begin position="128"/>
        <end position="131"/>
    </location>
    <ligand>
        <name>GTP</name>
        <dbReference type="ChEBI" id="CHEBI:37565"/>
    </ligand>
</feature>
<evidence type="ECO:0000256" key="2">
    <source>
        <dbReference type="ARBA" id="ARBA00020484"/>
    </source>
</evidence>
<dbReference type="GO" id="GO:0070181">
    <property type="term" value="F:small ribosomal subunit rRNA binding"/>
    <property type="evidence" value="ECO:0007669"/>
    <property type="project" value="UniProtKB-UniRule"/>
</dbReference>
<evidence type="ECO:0000256" key="9">
    <source>
        <dbReference type="PROSITE-ProRule" id="PRU01050"/>
    </source>
</evidence>
<feature type="binding site" evidence="8">
    <location>
        <begin position="66"/>
        <end position="70"/>
    </location>
    <ligand>
        <name>GTP</name>
        <dbReference type="ChEBI" id="CHEBI:37565"/>
    </ligand>
</feature>
<dbReference type="AlphaFoldDB" id="A0A0N8PMK2"/>
<dbReference type="GO" id="GO:0000028">
    <property type="term" value="P:ribosomal small subunit assembly"/>
    <property type="evidence" value="ECO:0007669"/>
    <property type="project" value="TreeGrafter"/>
</dbReference>
<dbReference type="InterPro" id="IPR027417">
    <property type="entry name" value="P-loop_NTPase"/>
</dbReference>
<dbReference type="InterPro" id="IPR015946">
    <property type="entry name" value="KH_dom-like_a/b"/>
</dbReference>
<evidence type="ECO:0000256" key="4">
    <source>
        <dbReference type="ARBA" id="ARBA00022741"/>
    </source>
</evidence>
<dbReference type="CDD" id="cd04163">
    <property type="entry name" value="Era"/>
    <property type="match status" value="1"/>
</dbReference>
<dbReference type="RefSeq" id="WP_054971569.1">
    <property type="nucleotide sequence ID" value="NZ_LJCO01000108.1"/>
</dbReference>
<accession>A0A0N8PMK2</accession>
<dbReference type="PATRIC" id="fig|471514.4.peg.2311"/>